<sequence>MLRLSRWAQVSEGWSFSGRVSAVLEVEPTAVAVDAVEGISSRPKVAPDTGLCAFINNWVELRSDAAKICFHTRRPIPGRTDSIGPWIDNLQYLAWFSSLTNASILYLFHGTMPSKGHGIETSVPTDAGEVTRPEFNSGLGLGMLLLGLIASEHFYFLINWTVRNILESIPSTAELTVRKKDYNVKRSWLKRLNEAVGSTFLNSPNPIITVVGSNGDATTLTTDMGQEGEGEKTRSVMSKTSGYSPVGSMDGVVGWRARLQHDLGAEAIRTVFKSL</sequence>
<accession>A0A9P6G1D0</accession>
<dbReference type="PANTHER" id="PTHR12308">
    <property type="entry name" value="ANOCTAMIN"/>
    <property type="match status" value="1"/>
</dbReference>
<dbReference type="InterPro" id="IPR049452">
    <property type="entry name" value="Anoctamin_TM"/>
</dbReference>
<dbReference type="Pfam" id="PF04547">
    <property type="entry name" value="Anoctamin"/>
    <property type="match status" value="1"/>
</dbReference>
<organism evidence="6 7">
    <name type="scientific">Lunasporangiospora selenospora</name>
    <dbReference type="NCBI Taxonomy" id="979761"/>
    <lineage>
        <taxon>Eukaryota</taxon>
        <taxon>Fungi</taxon>
        <taxon>Fungi incertae sedis</taxon>
        <taxon>Mucoromycota</taxon>
        <taxon>Mortierellomycotina</taxon>
        <taxon>Mortierellomycetes</taxon>
        <taxon>Mortierellales</taxon>
        <taxon>Mortierellaceae</taxon>
        <taxon>Lunasporangiospora</taxon>
    </lineage>
</organism>
<name>A0A9P6G1D0_9FUNG</name>
<dbReference type="GO" id="GO:0032541">
    <property type="term" value="C:cortical endoplasmic reticulum"/>
    <property type="evidence" value="ECO:0007669"/>
    <property type="project" value="TreeGrafter"/>
</dbReference>
<keyword evidence="7" id="KW-1185">Reference proteome</keyword>
<evidence type="ECO:0000313" key="6">
    <source>
        <dbReference type="EMBL" id="KAF9584510.1"/>
    </source>
</evidence>
<dbReference type="InterPro" id="IPR007632">
    <property type="entry name" value="Anoctamin"/>
</dbReference>
<dbReference type="AlphaFoldDB" id="A0A9P6G1D0"/>
<keyword evidence="3" id="KW-1133">Transmembrane helix</keyword>
<evidence type="ECO:0000256" key="1">
    <source>
        <dbReference type="ARBA" id="ARBA00004141"/>
    </source>
</evidence>
<evidence type="ECO:0000256" key="3">
    <source>
        <dbReference type="ARBA" id="ARBA00022989"/>
    </source>
</evidence>
<proteinExistence type="predicted"/>
<gene>
    <name evidence="6" type="ORF">BGW38_006195</name>
</gene>
<dbReference type="GO" id="GO:0016020">
    <property type="term" value="C:membrane"/>
    <property type="evidence" value="ECO:0007669"/>
    <property type="project" value="UniProtKB-SubCell"/>
</dbReference>
<dbReference type="PANTHER" id="PTHR12308:SF73">
    <property type="entry name" value="ANOCTAMIN"/>
    <property type="match status" value="1"/>
</dbReference>
<dbReference type="Proteomes" id="UP000780801">
    <property type="component" value="Unassembled WGS sequence"/>
</dbReference>
<keyword evidence="4" id="KW-0472">Membrane</keyword>
<protein>
    <recommendedName>
        <fullName evidence="5">Anoctamin transmembrane domain-containing protein</fullName>
    </recommendedName>
</protein>
<evidence type="ECO:0000256" key="2">
    <source>
        <dbReference type="ARBA" id="ARBA00022692"/>
    </source>
</evidence>
<evidence type="ECO:0000256" key="4">
    <source>
        <dbReference type="ARBA" id="ARBA00023136"/>
    </source>
</evidence>
<keyword evidence="2" id="KW-0812">Transmembrane</keyword>
<evidence type="ECO:0000313" key="7">
    <source>
        <dbReference type="Proteomes" id="UP000780801"/>
    </source>
</evidence>
<comment type="subcellular location">
    <subcellularLocation>
        <location evidence="1">Membrane</location>
        <topology evidence="1">Multi-pass membrane protein</topology>
    </subcellularLocation>
</comment>
<feature type="domain" description="Anoctamin transmembrane" evidence="5">
    <location>
        <begin position="47"/>
        <end position="179"/>
    </location>
</feature>
<dbReference type="GO" id="GO:0005254">
    <property type="term" value="F:chloride channel activity"/>
    <property type="evidence" value="ECO:0007669"/>
    <property type="project" value="TreeGrafter"/>
</dbReference>
<dbReference type="EMBL" id="JAABOA010000395">
    <property type="protein sequence ID" value="KAF9584510.1"/>
    <property type="molecule type" value="Genomic_DNA"/>
</dbReference>
<dbReference type="OrthoDB" id="296386at2759"/>
<reference evidence="6" key="1">
    <citation type="journal article" date="2020" name="Fungal Divers.">
        <title>Resolving the Mortierellaceae phylogeny through synthesis of multi-gene phylogenetics and phylogenomics.</title>
        <authorList>
            <person name="Vandepol N."/>
            <person name="Liber J."/>
            <person name="Desiro A."/>
            <person name="Na H."/>
            <person name="Kennedy M."/>
            <person name="Barry K."/>
            <person name="Grigoriev I.V."/>
            <person name="Miller A.N."/>
            <person name="O'Donnell K."/>
            <person name="Stajich J.E."/>
            <person name="Bonito G."/>
        </authorList>
    </citation>
    <scope>NUCLEOTIDE SEQUENCE</scope>
    <source>
        <strain evidence="6">KOD1015</strain>
    </source>
</reference>
<comment type="caution">
    <text evidence="6">The sequence shown here is derived from an EMBL/GenBank/DDBJ whole genome shotgun (WGS) entry which is preliminary data.</text>
</comment>
<evidence type="ECO:0000259" key="5">
    <source>
        <dbReference type="Pfam" id="PF04547"/>
    </source>
</evidence>